<feature type="domain" description="RNA polymerase sigma-70 region 2" evidence="7">
    <location>
        <begin position="11"/>
        <end position="75"/>
    </location>
</feature>
<evidence type="ECO:0000313" key="9">
    <source>
        <dbReference type="EMBL" id="MBK1881833.1"/>
    </source>
</evidence>
<dbReference type="Gene3D" id="1.10.1740.10">
    <property type="match status" value="1"/>
</dbReference>
<dbReference type="EMBL" id="JAENIJ010000006">
    <property type="protein sequence ID" value="MBK1881833.1"/>
    <property type="molecule type" value="Genomic_DNA"/>
</dbReference>
<evidence type="ECO:0000256" key="2">
    <source>
        <dbReference type="ARBA" id="ARBA00023015"/>
    </source>
</evidence>
<dbReference type="InterPro" id="IPR036388">
    <property type="entry name" value="WH-like_DNA-bd_sf"/>
</dbReference>
<evidence type="ECO:0000259" key="7">
    <source>
        <dbReference type="Pfam" id="PF04542"/>
    </source>
</evidence>
<dbReference type="InterPro" id="IPR007627">
    <property type="entry name" value="RNA_pol_sigma70_r2"/>
</dbReference>
<dbReference type="Pfam" id="PF08281">
    <property type="entry name" value="Sigma70_r4_2"/>
    <property type="match status" value="1"/>
</dbReference>
<dbReference type="Gene3D" id="1.10.10.10">
    <property type="entry name" value="Winged helix-like DNA-binding domain superfamily/Winged helix DNA-binding domain"/>
    <property type="match status" value="1"/>
</dbReference>
<dbReference type="InterPro" id="IPR014284">
    <property type="entry name" value="RNA_pol_sigma-70_dom"/>
</dbReference>
<evidence type="ECO:0000256" key="1">
    <source>
        <dbReference type="ARBA" id="ARBA00010641"/>
    </source>
</evidence>
<dbReference type="GO" id="GO:0006352">
    <property type="term" value="P:DNA-templated transcription initiation"/>
    <property type="evidence" value="ECO:0007669"/>
    <property type="project" value="InterPro"/>
</dbReference>
<feature type="domain" description="RNA polymerase sigma factor 70 region 4 type 2" evidence="8">
    <location>
        <begin position="111"/>
        <end position="163"/>
    </location>
</feature>
<evidence type="ECO:0000313" key="10">
    <source>
        <dbReference type="Proteomes" id="UP000603141"/>
    </source>
</evidence>
<dbReference type="InterPro" id="IPR013249">
    <property type="entry name" value="RNA_pol_sigma70_r4_t2"/>
</dbReference>
<dbReference type="SUPFAM" id="SSF88659">
    <property type="entry name" value="Sigma3 and sigma4 domains of RNA polymerase sigma factors"/>
    <property type="match status" value="1"/>
</dbReference>
<keyword evidence="5 6" id="KW-0804">Transcription</keyword>
<gene>
    <name evidence="9" type="ORF">JIN85_05370</name>
</gene>
<dbReference type="Pfam" id="PF04542">
    <property type="entry name" value="Sigma70_r2"/>
    <property type="match status" value="1"/>
</dbReference>
<dbReference type="GO" id="GO:0003677">
    <property type="term" value="F:DNA binding"/>
    <property type="evidence" value="ECO:0007669"/>
    <property type="project" value="UniProtKB-KW"/>
</dbReference>
<reference evidence="9" key="1">
    <citation type="submission" date="2021-01" db="EMBL/GenBank/DDBJ databases">
        <title>Modified the classification status of verrucomicrobia.</title>
        <authorList>
            <person name="Feng X."/>
        </authorList>
    </citation>
    <scope>NUCLEOTIDE SEQUENCE</scope>
    <source>
        <strain evidence="9">KCTC 22041</strain>
    </source>
</reference>
<dbReference type="PANTHER" id="PTHR43133:SF51">
    <property type="entry name" value="RNA POLYMERASE SIGMA FACTOR"/>
    <property type="match status" value="1"/>
</dbReference>
<name>A0A934S4N3_9BACT</name>
<evidence type="ECO:0000256" key="3">
    <source>
        <dbReference type="ARBA" id="ARBA00023082"/>
    </source>
</evidence>
<dbReference type="PANTHER" id="PTHR43133">
    <property type="entry name" value="RNA POLYMERASE ECF-TYPE SIGMA FACTO"/>
    <property type="match status" value="1"/>
</dbReference>
<comment type="similarity">
    <text evidence="1 6">Belongs to the sigma-70 factor family. ECF subfamily.</text>
</comment>
<proteinExistence type="inferred from homology"/>
<keyword evidence="10" id="KW-1185">Reference proteome</keyword>
<dbReference type="GO" id="GO:0016987">
    <property type="term" value="F:sigma factor activity"/>
    <property type="evidence" value="ECO:0007669"/>
    <property type="project" value="UniProtKB-KW"/>
</dbReference>
<dbReference type="SUPFAM" id="SSF88946">
    <property type="entry name" value="Sigma2 domain of RNA polymerase sigma factors"/>
    <property type="match status" value="1"/>
</dbReference>
<keyword evidence="2 6" id="KW-0805">Transcription regulation</keyword>
<dbReference type="AlphaFoldDB" id="A0A934S4N3"/>
<organism evidence="9 10">
    <name type="scientific">Luteolibacter pohnpeiensis</name>
    <dbReference type="NCBI Taxonomy" id="454153"/>
    <lineage>
        <taxon>Bacteria</taxon>
        <taxon>Pseudomonadati</taxon>
        <taxon>Verrucomicrobiota</taxon>
        <taxon>Verrucomicrobiia</taxon>
        <taxon>Verrucomicrobiales</taxon>
        <taxon>Verrucomicrobiaceae</taxon>
        <taxon>Luteolibacter</taxon>
    </lineage>
</organism>
<accession>A0A934S4N3</accession>
<keyword evidence="3 6" id="KW-0731">Sigma factor</keyword>
<dbReference type="Proteomes" id="UP000603141">
    <property type="component" value="Unassembled WGS sequence"/>
</dbReference>
<dbReference type="RefSeq" id="WP_200268379.1">
    <property type="nucleotide sequence ID" value="NZ_JAENIJ010000006.1"/>
</dbReference>
<dbReference type="InterPro" id="IPR000838">
    <property type="entry name" value="RNA_pol_sigma70_ECF_CS"/>
</dbReference>
<evidence type="ECO:0000259" key="8">
    <source>
        <dbReference type="Pfam" id="PF08281"/>
    </source>
</evidence>
<dbReference type="InterPro" id="IPR013324">
    <property type="entry name" value="RNA_pol_sigma_r3/r4-like"/>
</dbReference>
<dbReference type="PROSITE" id="PS01063">
    <property type="entry name" value="SIGMA70_ECF"/>
    <property type="match status" value="1"/>
</dbReference>
<evidence type="ECO:0000256" key="5">
    <source>
        <dbReference type="ARBA" id="ARBA00023163"/>
    </source>
</evidence>
<comment type="caution">
    <text evidence="9">The sequence shown here is derived from an EMBL/GenBank/DDBJ whole genome shotgun (WGS) entry which is preliminary data.</text>
</comment>
<dbReference type="InterPro" id="IPR039425">
    <property type="entry name" value="RNA_pol_sigma-70-like"/>
</dbReference>
<sequence length="175" mass="20118">MPDLKHFTQVVSEHHSSLRFFILGLGVNPAWVDDVAQDAFLIAYRKWDEFETVENPGAWLRAIARNVVLNETAKINRRQRLLNENLTGLLLEADPEELSADEQMDVAARRTALRTCLKSLTDKARNVVEMRYYHDKKSHEIGELFSMKPAAVRKMLFHARQSLATCLKEKLAEAR</sequence>
<evidence type="ECO:0000256" key="4">
    <source>
        <dbReference type="ARBA" id="ARBA00023125"/>
    </source>
</evidence>
<evidence type="ECO:0000256" key="6">
    <source>
        <dbReference type="RuleBase" id="RU000716"/>
    </source>
</evidence>
<protein>
    <recommendedName>
        <fullName evidence="6">RNA polymerase sigma factor</fullName>
    </recommendedName>
</protein>
<keyword evidence="4 6" id="KW-0238">DNA-binding</keyword>
<dbReference type="InterPro" id="IPR013325">
    <property type="entry name" value="RNA_pol_sigma_r2"/>
</dbReference>
<dbReference type="NCBIfam" id="TIGR02937">
    <property type="entry name" value="sigma70-ECF"/>
    <property type="match status" value="1"/>
</dbReference>